<organism evidence="2 3">
    <name type="scientific">Blattamonas nauphoetae</name>
    <dbReference type="NCBI Taxonomy" id="2049346"/>
    <lineage>
        <taxon>Eukaryota</taxon>
        <taxon>Metamonada</taxon>
        <taxon>Preaxostyla</taxon>
        <taxon>Oxymonadida</taxon>
        <taxon>Blattamonas</taxon>
    </lineage>
</organism>
<feature type="region of interest" description="Disordered" evidence="1">
    <location>
        <begin position="1"/>
        <end position="24"/>
    </location>
</feature>
<comment type="caution">
    <text evidence="2">The sequence shown here is derived from an EMBL/GenBank/DDBJ whole genome shotgun (WGS) entry which is preliminary data.</text>
</comment>
<sequence>MQQPDPEQDRPFPPPRRKKSTVVSCANGTSVVHSNACLDDHNPDENAPLELGVCTSYSRNRHRPSPTTPLPSCSTDENSSEWTSLCRSIHRSFAIACRITWELIG</sequence>
<keyword evidence="3" id="KW-1185">Reference proteome</keyword>
<dbReference type="Proteomes" id="UP001281761">
    <property type="component" value="Unassembled WGS sequence"/>
</dbReference>
<gene>
    <name evidence="2" type="ORF">BLNAU_18922</name>
</gene>
<reference evidence="2 3" key="1">
    <citation type="journal article" date="2022" name="bioRxiv">
        <title>Genomics of Preaxostyla Flagellates Illuminates Evolutionary Transitions and the Path Towards Mitochondrial Loss.</title>
        <authorList>
            <person name="Novak L.V.F."/>
            <person name="Treitli S.C."/>
            <person name="Pyrih J."/>
            <person name="Halakuc P."/>
            <person name="Pipaliya S.V."/>
            <person name="Vacek V."/>
            <person name="Brzon O."/>
            <person name="Soukal P."/>
            <person name="Eme L."/>
            <person name="Dacks J.B."/>
            <person name="Karnkowska A."/>
            <person name="Elias M."/>
            <person name="Hampl V."/>
        </authorList>
    </citation>
    <scope>NUCLEOTIDE SEQUENCE [LARGE SCALE GENOMIC DNA]</scope>
    <source>
        <strain evidence="2">NAU3</strain>
        <tissue evidence="2">Gut</tissue>
    </source>
</reference>
<protein>
    <submittedName>
        <fullName evidence="2">Uncharacterized protein</fullName>
    </submittedName>
</protein>
<evidence type="ECO:0000313" key="3">
    <source>
        <dbReference type="Proteomes" id="UP001281761"/>
    </source>
</evidence>
<feature type="region of interest" description="Disordered" evidence="1">
    <location>
        <begin position="58"/>
        <end position="77"/>
    </location>
</feature>
<evidence type="ECO:0000256" key="1">
    <source>
        <dbReference type="SAM" id="MobiDB-lite"/>
    </source>
</evidence>
<evidence type="ECO:0000313" key="2">
    <source>
        <dbReference type="EMBL" id="KAK2946178.1"/>
    </source>
</evidence>
<proteinExistence type="predicted"/>
<dbReference type="EMBL" id="JARBJD010000235">
    <property type="protein sequence ID" value="KAK2946178.1"/>
    <property type="molecule type" value="Genomic_DNA"/>
</dbReference>
<name>A0ABQ9X347_9EUKA</name>
<accession>A0ABQ9X347</accession>